<reference evidence="1" key="2">
    <citation type="journal article" date="2015" name="Fish Shellfish Immunol.">
        <title>Early steps in the European eel (Anguilla anguilla)-Vibrio vulnificus interaction in the gills: Role of the RtxA13 toxin.</title>
        <authorList>
            <person name="Callol A."/>
            <person name="Pajuelo D."/>
            <person name="Ebbesson L."/>
            <person name="Teles M."/>
            <person name="MacKenzie S."/>
            <person name="Amaro C."/>
        </authorList>
    </citation>
    <scope>NUCLEOTIDE SEQUENCE</scope>
</reference>
<accession>A0A0E9UX22</accession>
<organism evidence="1">
    <name type="scientific">Anguilla anguilla</name>
    <name type="common">European freshwater eel</name>
    <name type="synonym">Muraena anguilla</name>
    <dbReference type="NCBI Taxonomy" id="7936"/>
    <lineage>
        <taxon>Eukaryota</taxon>
        <taxon>Metazoa</taxon>
        <taxon>Chordata</taxon>
        <taxon>Craniata</taxon>
        <taxon>Vertebrata</taxon>
        <taxon>Euteleostomi</taxon>
        <taxon>Actinopterygii</taxon>
        <taxon>Neopterygii</taxon>
        <taxon>Teleostei</taxon>
        <taxon>Anguilliformes</taxon>
        <taxon>Anguillidae</taxon>
        <taxon>Anguilla</taxon>
    </lineage>
</organism>
<name>A0A0E9UX22_ANGAN</name>
<sequence length="22" mass="2698">MSKRKTINKTLKYQMHYLKKAS</sequence>
<dbReference type="EMBL" id="GBXM01038220">
    <property type="protein sequence ID" value="JAH70357.1"/>
    <property type="molecule type" value="Transcribed_RNA"/>
</dbReference>
<reference evidence="1" key="1">
    <citation type="submission" date="2014-11" db="EMBL/GenBank/DDBJ databases">
        <authorList>
            <person name="Amaro Gonzalez C."/>
        </authorList>
    </citation>
    <scope>NUCLEOTIDE SEQUENCE</scope>
</reference>
<evidence type="ECO:0000313" key="1">
    <source>
        <dbReference type="EMBL" id="JAH70357.1"/>
    </source>
</evidence>
<dbReference type="AlphaFoldDB" id="A0A0E9UX22"/>
<protein>
    <submittedName>
        <fullName evidence="1">Uncharacterized protein</fullName>
    </submittedName>
</protein>
<proteinExistence type="predicted"/>